<reference evidence="1" key="2">
    <citation type="submission" date="2015-11" db="EMBL/GenBank/DDBJ databases">
        <authorList>
            <person name="Zhang Y."/>
            <person name="Guo Z."/>
        </authorList>
    </citation>
    <scope>NUCLEOTIDE SEQUENCE</scope>
</reference>
<dbReference type="AlphaFoldDB" id="A0A068XXT9"/>
<evidence type="ECO:0000313" key="2">
    <source>
        <dbReference type="Proteomes" id="UP000017246"/>
    </source>
</evidence>
<name>A0A068XXT9_ECHMU</name>
<accession>A0A068XXT9</accession>
<gene>
    <name evidence="1" type="ORF">EmuJ_000396900</name>
</gene>
<evidence type="ECO:0000313" key="1">
    <source>
        <dbReference type="EMBL" id="CDS35667.2"/>
    </source>
</evidence>
<sequence>MGAKACRKGNHCSTDECIAANCALPTRLHDHIITTTSVRLLSAAPPECFSHCICRGCSQLVSKFCI</sequence>
<dbReference type="Proteomes" id="UP000017246">
    <property type="component" value="Unassembled WGS sequence"/>
</dbReference>
<protein>
    <submittedName>
        <fullName evidence="1">Expressed protein</fullName>
    </submittedName>
</protein>
<organism evidence="1 2">
    <name type="scientific">Echinococcus multilocularis</name>
    <name type="common">Fox tapeworm</name>
    <dbReference type="NCBI Taxonomy" id="6211"/>
    <lineage>
        <taxon>Eukaryota</taxon>
        <taxon>Metazoa</taxon>
        <taxon>Spiralia</taxon>
        <taxon>Lophotrochozoa</taxon>
        <taxon>Platyhelminthes</taxon>
        <taxon>Cestoda</taxon>
        <taxon>Eucestoda</taxon>
        <taxon>Cyclophyllidea</taxon>
        <taxon>Taeniidae</taxon>
        <taxon>Echinococcus</taxon>
    </lineage>
</organism>
<proteinExistence type="predicted"/>
<keyword evidence="2" id="KW-1185">Reference proteome</keyword>
<reference evidence="1" key="1">
    <citation type="journal article" date="2013" name="Nature">
        <title>The genomes of four tapeworm species reveal adaptations to parasitism.</title>
        <authorList>
            <person name="Tsai I.J."/>
            <person name="Zarowiecki M."/>
            <person name="Holroyd N."/>
            <person name="Garciarrubio A."/>
            <person name="Sanchez-Flores A."/>
            <person name="Brooks K.L."/>
            <person name="Tracey A."/>
            <person name="Bobes R.J."/>
            <person name="Fragoso G."/>
            <person name="Sciutto E."/>
            <person name="Aslett M."/>
            <person name="Beasley H."/>
            <person name="Bennett H.M."/>
            <person name="Cai J."/>
            <person name="Camicia F."/>
            <person name="Clark R."/>
            <person name="Cucher M."/>
            <person name="De Silva N."/>
            <person name="Day T.A."/>
            <person name="Deplazes P."/>
            <person name="Estrada K."/>
            <person name="Fernandez C."/>
            <person name="Holland P.W."/>
            <person name="Hou J."/>
            <person name="Hu S."/>
            <person name="Huckvale T."/>
            <person name="Hung S.S."/>
            <person name="Kamenetzky L."/>
            <person name="Keane J.A."/>
            <person name="Kiss F."/>
            <person name="Koziol U."/>
            <person name="Lambert O."/>
            <person name="Liu K."/>
            <person name="Luo X."/>
            <person name="Luo Y."/>
            <person name="Macchiaroli N."/>
            <person name="Nichol S."/>
            <person name="Paps J."/>
            <person name="Parkinson J."/>
            <person name="Pouchkina-Stantcheva N."/>
            <person name="Riddiford N."/>
            <person name="Rosenzvit M."/>
            <person name="Salinas G."/>
            <person name="Wasmuth J.D."/>
            <person name="Zamanian M."/>
            <person name="Zheng Y."/>
            <person name="Cai X."/>
            <person name="Soberon X."/>
            <person name="Olson P.D."/>
            <person name="Laclette J.P."/>
            <person name="Brehm K."/>
            <person name="Berriman M."/>
            <person name="Garciarrubio A."/>
            <person name="Bobes R.J."/>
            <person name="Fragoso G."/>
            <person name="Sanchez-Flores A."/>
            <person name="Estrada K."/>
            <person name="Cevallos M.A."/>
            <person name="Morett E."/>
            <person name="Gonzalez V."/>
            <person name="Portillo T."/>
            <person name="Ochoa-Leyva A."/>
            <person name="Jose M.V."/>
            <person name="Sciutto E."/>
            <person name="Landa A."/>
            <person name="Jimenez L."/>
            <person name="Valdes V."/>
            <person name="Carrero J.C."/>
            <person name="Larralde C."/>
            <person name="Morales-Montor J."/>
            <person name="Limon-Lason J."/>
            <person name="Soberon X."/>
            <person name="Laclette J.P."/>
        </authorList>
    </citation>
    <scope>NUCLEOTIDE SEQUENCE [LARGE SCALE GENOMIC DNA]</scope>
</reference>
<dbReference type="OMA" id="CELMWST"/>
<dbReference type="EMBL" id="LN902785">
    <property type="protein sequence ID" value="CDS35667.2"/>
    <property type="molecule type" value="Genomic_DNA"/>
</dbReference>